<evidence type="ECO:0000256" key="2">
    <source>
        <dbReference type="SAM" id="Phobius"/>
    </source>
</evidence>
<organism evidence="3 4">
    <name type="scientific">Conoideocrella luteorostrata</name>
    <dbReference type="NCBI Taxonomy" id="1105319"/>
    <lineage>
        <taxon>Eukaryota</taxon>
        <taxon>Fungi</taxon>
        <taxon>Dikarya</taxon>
        <taxon>Ascomycota</taxon>
        <taxon>Pezizomycotina</taxon>
        <taxon>Sordariomycetes</taxon>
        <taxon>Hypocreomycetidae</taxon>
        <taxon>Hypocreales</taxon>
        <taxon>Clavicipitaceae</taxon>
        <taxon>Conoideocrella</taxon>
    </lineage>
</organism>
<feature type="compositionally biased region" description="Low complexity" evidence="1">
    <location>
        <begin position="97"/>
        <end position="127"/>
    </location>
</feature>
<comment type="caution">
    <text evidence="3">The sequence shown here is derived from an EMBL/GenBank/DDBJ whole genome shotgun (WGS) entry which is preliminary data.</text>
</comment>
<gene>
    <name evidence="3" type="ORF">QQS21_009442</name>
</gene>
<reference evidence="3" key="1">
    <citation type="submission" date="2023-06" db="EMBL/GenBank/DDBJ databases">
        <title>Conoideocrella luteorostrata (Hypocreales: Clavicipitaceae), a potential biocontrol fungus for elongate hemlock scale in United States Christmas tree production areas.</title>
        <authorList>
            <person name="Barrett H."/>
            <person name="Lovett B."/>
            <person name="Macias A.M."/>
            <person name="Stajich J.E."/>
            <person name="Kasson M.T."/>
        </authorList>
    </citation>
    <scope>NUCLEOTIDE SEQUENCE</scope>
    <source>
        <strain evidence="3">ARSEF 14590</strain>
    </source>
</reference>
<keyword evidence="2" id="KW-0812">Transmembrane</keyword>
<evidence type="ECO:0000313" key="3">
    <source>
        <dbReference type="EMBL" id="KAK2592839.1"/>
    </source>
</evidence>
<dbReference type="AlphaFoldDB" id="A0AAJ0CH30"/>
<keyword evidence="2" id="KW-1133">Transmembrane helix</keyword>
<feature type="region of interest" description="Disordered" evidence="1">
    <location>
        <begin position="1"/>
        <end position="21"/>
    </location>
</feature>
<dbReference type="EMBL" id="JASWJB010000242">
    <property type="protein sequence ID" value="KAK2592839.1"/>
    <property type="molecule type" value="Genomic_DNA"/>
</dbReference>
<evidence type="ECO:0000313" key="4">
    <source>
        <dbReference type="Proteomes" id="UP001251528"/>
    </source>
</evidence>
<feature type="region of interest" description="Disordered" evidence="1">
    <location>
        <begin position="88"/>
        <end position="127"/>
    </location>
</feature>
<protein>
    <submittedName>
        <fullName evidence="3">Uncharacterized protein</fullName>
    </submittedName>
</protein>
<feature type="transmembrane region" description="Helical" evidence="2">
    <location>
        <begin position="62"/>
        <end position="86"/>
    </location>
</feature>
<dbReference type="Proteomes" id="UP001251528">
    <property type="component" value="Unassembled WGS sequence"/>
</dbReference>
<accession>A0AAJ0CH30</accession>
<evidence type="ECO:0000256" key="1">
    <source>
        <dbReference type="SAM" id="MobiDB-lite"/>
    </source>
</evidence>
<proteinExistence type="predicted"/>
<sequence length="264" mass="28376">MSQQFSTLEVVPDSQKQVAFDPTPPEAIAQEKHQFTELGTDSRRAQNAAPQRKRTCGLSPRVFWLVICVGLLLIAGLVAGVVGGVVGSKQHSKSEDTSSSSSSSSSLSRSSSSTANPTSTSASSVSITTVTEAAPTQTLYRDCPSSNYTVYLALGDSRNQFRKICSASFHHWSSAELVNKKTSSLNDCIDLCATYNKNNATEIAAGRGSICNSVCWRHKLDDPDWPGQCFGGVTQNSSTAGFSIQDELICDSAAWINQVIPRRR</sequence>
<keyword evidence="2" id="KW-0472">Membrane</keyword>
<name>A0AAJ0CH30_9HYPO</name>
<keyword evidence="4" id="KW-1185">Reference proteome</keyword>